<gene>
    <name evidence="1" type="ORF">JCM19296_3632</name>
</gene>
<dbReference type="Proteomes" id="UP000028980">
    <property type="component" value="Unassembled WGS sequence"/>
</dbReference>
<dbReference type="EMBL" id="BBLG01000018">
    <property type="protein sequence ID" value="GAK78023.1"/>
    <property type="molecule type" value="Genomic_DNA"/>
</dbReference>
<reference evidence="1 2" key="1">
    <citation type="journal article" date="2014" name="Genome Announc.">
        <title>Draft Genome Sequences of Marine Flavobacterium Nonlabens Strains NR17, NR24, NR27, NR32, NR33, and Ara13.</title>
        <authorList>
            <person name="Nakanishi M."/>
            <person name="Meirelles P."/>
            <person name="Suzuki R."/>
            <person name="Takatani N."/>
            <person name="Mino S."/>
            <person name="Suda W."/>
            <person name="Oshima K."/>
            <person name="Hattori M."/>
            <person name="Ohkuma M."/>
            <person name="Hosokawa M."/>
            <person name="Miyashita K."/>
            <person name="Thompson F.L."/>
            <person name="Niwa A."/>
            <person name="Sawabe T."/>
            <person name="Sawabe T."/>
        </authorList>
    </citation>
    <scope>NUCLEOTIDE SEQUENCE [LARGE SCALE GENOMIC DNA]</scope>
    <source>
        <strain evidence="2">JCM19296</strain>
    </source>
</reference>
<organism evidence="1 2">
    <name type="scientific">Nonlabens ulvanivorans</name>
    <name type="common">Persicivirga ulvanivorans</name>
    <dbReference type="NCBI Taxonomy" id="906888"/>
    <lineage>
        <taxon>Bacteria</taxon>
        <taxon>Pseudomonadati</taxon>
        <taxon>Bacteroidota</taxon>
        <taxon>Flavobacteriia</taxon>
        <taxon>Flavobacteriales</taxon>
        <taxon>Flavobacteriaceae</taxon>
        <taxon>Nonlabens</taxon>
    </lineage>
</organism>
<protein>
    <submittedName>
        <fullName evidence="1">TPR/glycosyl transferase domain protein</fullName>
    </submittedName>
</protein>
<evidence type="ECO:0000313" key="2">
    <source>
        <dbReference type="Proteomes" id="UP000028980"/>
    </source>
</evidence>
<accession>A0A081DGH7</accession>
<dbReference type="Gene3D" id="3.40.50.2000">
    <property type="entry name" value="Glycogen Phosphorylase B"/>
    <property type="match status" value="2"/>
</dbReference>
<dbReference type="GO" id="GO:0016740">
    <property type="term" value="F:transferase activity"/>
    <property type="evidence" value="ECO:0007669"/>
    <property type="project" value="UniProtKB-KW"/>
</dbReference>
<comment type="caution">
    <text evidence="1">The sequence shown here is derived from an EMBL/GenBank/DDBJ whole genome shotgun (WGS) entry which is preliminary data.</text>
</comment>
<sequence length="431" mass="48606">MKNPVLIIAYYWPPAGGPGVQRWLKFATYLGRHNFDVTVVVPDNADYPVVDESLIAEVPDHISIIKVPINEPSRLASSLSRKRTKNLQKGILPKNAGPLQRAMIWMRGNLFVPDARVGWKSRVLKGIHPYLLAHKNPTIITTGPPHSIHLVGLELKKKYTGFKWLADFRDPWTTIGYHKHLKIGARAQKKHERLEQEVLDSADMIIVTSPHTGREFASKSSTPIQVITNGFDITTASTTRQPDGAFTLSHVGTLLSDRNPLVLWEVLADLCNDDASFKAVFQLQLAGNVSDEIIDSIKEYGLGRNLKQLGYLSHQEAVEVMFNSQCLLLIEIDSHDTKAIIPGKIFEYFASARPIIAIGPKDADIENLIQHTHSGQYFNYLEKQNLKNYILEKYKLYKNGNNEGQLNDNITSYKRENLSKTLAKTIAYTWE</sequence>
<proteinExistence type="predicted"/>
<evidence type="ECO:0000313" key="1">
    <source>
        <dbReference type="EMBL" id="GAK78023.1"/>
    </source>
</evidence>
<name>A0A081DGH7_NONUL</name>
<keyword evidence="1" id="KW-0808">Transferase</keyword>
<dbReference type="AlphaFoldDB" id="A0A081DGH7"/>
<dbReference type="SUPFAM" id="SSF53756">
    <property type="entry name" value="UDP-Glycosyltransferase/glycogen phosphorylase"/>
    <property type="match status" value="1"/>
</dbReference>